<evidence type="ECO:0000313" key="1">
    <source>
        <dbReference type="EMBL" id="GEM04537.1"/>
    </source>
</evidence>
<organism evidence="2 3">
    <name type="scientific">Halolactibacillus miurensis</name>
    <dbReference type="NCBI Taxonomy" id="306541"/>
    <lineage>
        <taxon>Bacteria</taxon>
        <taxon>Bacillati</taxon>
        <taxon>Bacillota</taxon>
        <taxon>Bacilli</taxon>
        <taxon>Bacillales</taxon>
        <taxon>Bacillaceae</taxon>
        <taxon>Halolactibacillus</taxon>
    </lineage>
</organism>
<keyword evidence="4" id="KW-1185">Reference proteome</keyword>
<name>A0A1I6RYV2_9BACI</name>
<evidence type="ECO:0000313" key="4">
    <source>
        <dbReference type="Proteomes" id="UP000321773"/>
    </source>
</evidence>
<protein>
    <submittedName>
        <fullName evidence="2">Uncharacterized protein</fullName>
    </submittedName>
</protein>
<proteinExistence type="predicted"/>
<dbReference type="Proteomes" id="UP000199139">
    <property type="component" value="Unassembled WGS sequence"/>
</dbReference>
<dbReference type="RefSeq" id="WP_089853400.1">
    <property type="nucleotide sequence ID" value="NZ_BJWJ01000013.1"/>
</dbReference>
<gene>
    <name evidence="1" type="ORF">HMI01_15250</name>
    <name evidence="2" type="ORF">SAMN05421668_10738</name>
</gene>
<sequence length="78" mass="9018">MANFKIEDLSQYNKAVSLWFDVSSNGKLDIGKGPDDEDKISLSSKGVVRLFVEWLKEYSHLNEEEKRKILSSLKKTKR</sequence>
<evidence type="ECO:0000313" key="3">
    <source>
        <dbReference type="Proteomes" id="UP000199139"/>
    </source>
</evidence>
<evidence type="ECO:0000313" key="2">
    <source>
        <dbReference type="EMBL" id="SFS69867.1"/>
    </source>
</evidence>
<accession>A0A1I6RYV2</accession>
<dbReference type="STRING" id="306541.SAMN05421668_10738"/>
<dbReference type="EMBL" id="FPAI01000007">
    <property type="protein sequence ID" value="SFS69867.1"/>
    <property type="molecule type" value="Genomic_DNA"/>
</dbReference>
<dbReference type="AlphaFoldDB" id="A0A1I6RYV2"/>
<reference evidence="2 3" key="1">
    <citation type="submission" date="2016-10" db="EMBL/GenBank/DDBJ databases">
        <authorList>
            <person name="de Groot N.N."/>
        </authorList>
    </citation>
    <scope>NUCLEOTIDE SEQUENCE [LARGE SCALE GENOMIC DNA]</scope>
    <source>
        <strain evidence="2 3">DSM 17074</strain>
    </source>
</reference>
<dbReference type="Proteomes" id="UP000321773">
    <property type="component" value="Unassembled WGS sequence"/>
</dbReference>
<dbReference type="EMBL" id="BJWJ01000013">
    <property type="protein sequence ID" value="GEM04537.1"/>
    <property type="molecule type" value="Genomic_DNA"/>
</dbReference>
<reference evidence="1 4" key="2">
    <citation type="submission" date="2019-07" db="EMBL/GenBank/DDBJ databases">
        <title>Whole genome shotgun sequence of Halolactibacillus miurensis NBRC 100873.</title>
        <authorList>
            <person name="Hosoyama A."/>
            <person name="Uohara A."/>
            <person name="Ohji S."/>
            <person name="Ichikawa N."/>
        </authorList>
    </citation>
    <scope>NUCLEOTIDE SEQUENCE [LARGE SCALE GENOMIC DNA]</scope>
    <source>
        <strain evidence="1 4">NBRC 100873</strain>
    </source>
</reference>